<evidence type="ECO:0000313" key="2">
    <source>
        <dbReference type="EMBL" id="MDR6218463.1"/>
    </source>
</evidence>
<gene>
    <name evidence="2" type="ORF">J2Y00_002026</name>
</gene>
<dbReference type="AlphaFoldDB" id="A0AAE4BL27"/>
<proteinExistence type="predicted"/>
<comment type="caution">
    <text evidence="2">The sequence shown here is derived from an EMBL/GenBank/DDBJ whole genome shotgun (WGS) entry which is preliminary data.</text>
</comment>
<accession>A0AAE4BL27</accession>
<evidence type="ECO:0000256" key="1">
    <source>
        <dbReference type="SAM" id="MobiDB-lite"/>
    </source>
</evidence>
<organism evidence="2 3">
    <name type="scientific">Deinococcus soli</name>
    <name type="common">ex Cha et al. 2016</name>
    <dbReference type="NCBI Taxonomy" id="1309411"/>
    <lineage>
        <taxon>Bacteria</taxon>
        <taxon>Thermotogati</taxon>
        <taxon>Deinococcota</taxon>
        <taxon>Deinococci</taxon>
        <taxon>Deinococcales</taxon>
        <taxon>Deinococcaceae</taxon>
        <taxon>Deinococcus</taxon>
    </lineage>
</organism>
<dbReference type="RefSeq" id="WP_309854971.1">
    <property type="nucleotide sequence ID" value="NZ_JAVDQJ010000005.1"/>
</dbReference>
<sequence>MTHMVDASEHLGSPRQPDVTVQIHRNPDLARKIMSIRVMTARPTSSAEASATFKAQDGRGRLTIHTEDGVLSSERFSRSDLETALGDYNRLNAIEISKAKQAEKRRRNQPEGGDSA</sequence>
<dbReference type="EMBL" id="JAVDQK010000004">
    <property type="protein sequence ID" value="MDR6218463.1"/>
    <property type="molecule type" value="Genomic_DNA"/>
</dbReference>
<name>A0AAE4BL27_9DEIO</name>
<reference evidence="2" key="1">
    <citation type="submission" date="2023-07" db="EMBL/GenBank/DDBJ databases">
        <title>Sorghum-associated microbial communities from plants grown in Nebraska, USA.</title>
        <authorList>
            <person name="Schachtman D."/>
        </authorList>
    </citation>
    <scope>NUCLEOTIDE SEQUENCE</scope>
    <source>
        <strain evidence="2">BE330</strain>
    </source>
</reference>
<dbReference type="Proteomes" id="UP001185331">
    <property type="component" value="Unassembled WGS sequence"/>
</dbReference>
<feature type="region of interest" description="Disordered" evidence="1">
    <location>
        <begin position="97"/>
        <end position="116"/>
    </location>
</feature>
<evidence type="ECO:0000313" key="3">
    <source>
        <dbReference type="Proteomes" id="UP001185331"/>
    </source>
</evidence>
<protein>
    <submittedName>
        <fullName evidence="2">Uncharacterized protein</fullName>
    </submittedName>
</protein>